<comment type="subcellular location">
    <subcellularLocation>
        <location evidence="1 7">Cell membrane</location>
        <topology evidence="1 7">Multi-pass membrane protein</topology>
    </subcellularLocation>
</comment>
<dbReference type="Gene3D" id="1.10.3720.10">
    <property type="entry name" value="MetI-like"/>
    <property type="match status" value="1"/>
</dbReference>
<evidence type="ECO:0000256" key="1">
    <source>
        <dbReference type="ARBA" id="ARBA00004651"/>
    </source>
</evidence>
<name>A0A3A9K8X3_9BACI</name>
<evidence type="ECO:0000256" key="3">
    <source>
        <dbReference type="ARBA" id="ARBA00022475"/>
    </source>
</evidence>
<evidence type="ECO:0000256" key="5">
    <source>
        <dbReference type="ARBA" id="ARBA00022989"/>
    </source>
</evidence>
<dbReference type="PANTHER" id="PTHR43744">
    <property type="entry name" value="ABC TRANSPORTER PERMEASE PROTEIN MG189-RELATED-RELATED"/>
    <property type="match status" value="1"/>
</dbReference>
<dbReference type="SUPFAM" id="SSF161098">
    <property type="entry name" value="MetI-like"/>
    <property type="match status" value="1"/>
</dbReference>
<feature type="transmembrane region" description="Helical" evidence="7">
    <location>
        <begin position="118"/>
        <end position="140"/>
    </location>
</feature>
<keyword evidence="5 7" id="KW-1133">Transmembrane helix</keyword>
<keyword evidence="4 7" id="KW-0812">Transmembrane</keyword>
<dbReference type="RefSeq" id="WP_110934739.1">
    <property type="nucleotide sequence ID" value="NZ_KZ614146.1"/>
</dbReference>
<dbReference type="AlphaFoldDB" id="A0A3A9K8X3"/>
<feature type="transmembrane region" description="Helical" evidence="7">
    <location>
        <begin position="250"/>
        <end position="271"/>
    </location>
</feature>
<evidence type="ECO:0000259" key="8">
    <source>
        <dbReference type="PROSITE" id="PS50928"/>
    </source>
</evidence>
<reference evidence="9 10" key="1">
    <citation type="submission" date="2017-10" db="EMBL/GenBank/DDBJ databases">
        <title>Bacillus sp. nov., a halophilic bacterium isolated from a Keqin Lake.</title>
        <authorList>
            <person name="Wang H."/>
        </authorList>
    </citation>
    <scope>NUCLEOTIDE SEQUENCE [LARGE SCALE GENOMIC DNA]</scope>
    <source>
        <strain evidence="9 10">KCTC 13187</strain>
    </source>
</reference>
<dbReference type="PANTHER" id="PTHR43744:SF12">
    <property type="entry name" value="ABC TRANSPORTER PERMEASE PROTEIN MG189-RELATED"/>
    <property type="match status" value="1"/>
</dbReference>
<feature type="domain" description="ABC transmembrane type-1" evidence="8">
    <location>
        <begin position="81"/>
        <end position="271"/>
    </location>
</feature>
<comment type="similarity">
    <text evidence="7">Belongs to the binding-protein-dependent transport system permease family.</text>
</comment>
<feature type="transmembrane region" description="Helical" evidence="7">
    <location>
        <begin position="20"/>
        <end position="41"/>
    </location>
</feature>
<dbReference type="OrthoDB" id="9771544at2"/>
<protein>
    <submittedName>
        <fullName evidence="9">Sugar ABC transporter ATP-binding protein</fullName>
    </submittedName>
</protein>
<evidence type="ECO:0000313" key="10">
    <source>
        <dbReference type="Proteomes" id="UP000281498"/>
    </source>
</evidence>
<evidence type="ECO:0000256" key="2">
    <source>
        <dbReference type="ARBA" id="ARBA00022448"/>
    </source>
</evidence>
<keyword evidence="10" id="KW-1185">Reference proteome</keyword>
<keyword evidence="9" id="KW-0067">ATP-binding</keyword>
<dbReference type="InterPro" id="IPR035906">
    <property type="entry name" value="MetI-like_sf"/>
</dbReference>
<feature type="transmembrane region" description="Helical" evidence="7">
    <location>
        <begin position="192"/>
        <end position="217"/>
    </location>
</feature>
<keyword evidence="6 7" id="KW-0472">Membrane</keyword>
<sequence>MADQRNWYQSKEKVRKMKKLFSYIFLTIGGLFMAIPVIWMISTSLKNKGDIFTMPPEFIPMNPTFDNYIRIFVESDIVRGFMNTMIIILPTTFIGVFAAALAAFAFAKLNFPGRNKLFFFLIATMMLPGIVVLVPQFILFRTIGWLDTFLPLMVPGFFGAAMAVFFLRQFFMGIPDDLIEAAKIDGLSYFGIFRVIMVPLAKPAIVTQVILGLLAGYNDFMGPLIYLNSPENFTLQLVLASFRGYYTSDWGLIMAGSVLALIPTLLAFFFAQKQFIEGITMTGVKG</sequence>
<feature type="transmembrane region" description="Helical" evidence="7">
    <location>
        <begin position="152"/>
        <end position="171"/>
    </location>
</feature>
<evidence type="ECO:0000256" key="7">
    <source>
        <dbReference type="RuleBase" id="RU363032"/>
    </source>
</evidence>
<evidence type="ECO:0000313" key="9">
    <source>
        <dbReference type="EMBL" id="RKL66841.1"/>
    </source>
</evidence>
<dbReference type="EMBL" id="PDOE01000005">
    <property type="protein sequence ID" value="RKL66841.1"/>
    <property type="molecule type" value="Genomic_DNA"/>
</dbReference>
<evidence type="ECO:0000256" key="6">
    <source>
        <dbReference type="ARBA" id="ARBA00023136"/>
    </source>
</evidence>
<dbReference type="PROSITE" id="PS50928">
    <property type="entry name" value="ABC_TM1"/>
    <property type="match status" value="1"/>
</dbReference>
<organism evidence="9 10">
    <name type="scientific">Salipaludibacillus neizhouensis</name>
    <dbReference type="NCBI Taxonomy" id="885475"/>
    <lineage>
        <taxon>Bacteria</taxon>
        <taxon>Bacillati</taxon>
        <taxon>Bacillota</taxon>
        <taxon>Bacilli</taxon>
        <taxon>Bacillales</taxon>
        <taxon>Bacillaceae</taxon>
    </lineage>
</organism>
<feature type="transmembrane region" description="Helical" evidence="7">
    <location>
        <begin position="85"/>
        <end position="106"/>
    </location>
</feature>
<dbReference type="GO" id="GO:0005886">
    <property type="term" value="C:plasma membrane"/>
    <property type="evidence" value="ECO:0007669"/>
    <property type="project" value="UniProtKB-SubCell"/>
</dbReference>
<keyword evidence="3" id="KW-1003">Cell membrane</keyword>
<dbReference type="GO" id="GO:0005524">
    <property type="term" value="F:ATP binding"/>
    <property type="evidence" value="ECO:0007669"/>
    <property type="project" value="UniProtKB-KW"/>
</dbReference>
<proteinExistence type="inferred from homology"/>
<evidence type="ECO:0000256" key="4">
    <source>
        <dbReference type="ARBA" id="ARBA00022692"/>
    </source>
</evidence>
<dbReference type="Proteomes" id="UP000281498">
    <property type="component" value="Unassembled WGS sequence"/>
</dbReference>
<keyword evidence="2 7" id="KW-0813">Transport</keyword>
<comment type="caution">
    <text evidence="9">The sequence shown here is derived from an EMBL/GenBank/DDBJ whole genome shotgun (WGS) entry which is preliminary data.</text>
</comment>
<dbReference type="GO" id="GO:0055085">
    <property type="term" value="P:transmembrane transport"/>
    <property type="evidence" value="ECO:0007669"/>
    <property type="project" value="InterPro"/>
</dbReference>
<dbReference type="InterPro" id="IPR000515">
    <property type="entry name" value="MetI-like"/>
</dbReference>
<gene>
    <name evidence="9" type="ORF">CR203_13490</name>
</gene>
<accession>A0A3A9K8X3</accession>
<keyword evidence="9" id="KW-0547">Nucleotide-binding</keyword>
<dbReference type="Pfam" id="PF00528">
    <property type="entry name" value="BPD_transp_1"/>
    <property type="match status" value="1"/>
</dbReference>
<dbReference type="CDD" id="cd06261">
    <property type="entry name" value="TM_PBP2"/>
    <property type="match status" value="1"/>
</dbReference>